<evidence type="ECO:0000256" key="4">
    <source>
        <dbReference type="ARBA" id="ARBA00022967"/>
    </source>
</evidence>
<dbReference type="InterPro" id="IPR027417">
    <property type="entry name" value="P-loop_NTPase"/>
</dbReference>
<gene>
    <name evidence="7" type="ORF">OZSIB_4285</name>
</gene>
<dbReference type="GO" id="GO:0005524">
    <property type="term" value="F:ATP binding"/>
    <property type="evidence" value="ECO:0007669"/>
    <property type="project" value="UniProtKB-KW"/>
</dbReference>
<name>A0A367ZQ99_9BACT</name>
<dbReference type="EMBL" id="QOQW01000012">
    <property type="protein sequence ID" value="RCK79531.1"/>
    <property type="molecule type" value="Genomic_DNA"/>
</dbReference>
<dbReference type="InterPro" id="IPR017871">
    <property type="entry name" value="ABC_transporter-like_CS"/>
</dbReference>
<dbReference type="PANTHER" id="PTHR42794:SF1">
    <property type="entry name" value="HEMIN IMPORT ATP-BINDING PROTEIN HMUV"/>
    <property type="match status" value="1"/>
</dbReference>
<dbReference type="GO" id="GO:0016887">
    <property type="term" value="F:ATP hydrolysis activity"/>
    <property type="evidence" value="ECO:0007669"/>
    <property type="project" value="InterPro"/>
</dbReference>
<protein>
    <submittedName>
        <fullName evidence="7">Vitamin B12 ABC transporter, ATPase component BtuD</fullName>
    </submittedName>
</protein>
<evidence type="ECO:0000313" key="7">
    <source>
        <dbReference type="EMBL" id="RCK79531.1"/>
    </source>
</evidence>
<evidence type="ECO:0000256" key="1">
    <source>
        <dbReference type="ARBA" id="ARBA00022448"/>
    </source>
</evidence>
<evidence type="ECO:0000313" key="8">
    <source>
        <dbReference type="Proteomes" id="UP000252355"/>
    </source>
</evidence>
<sequence>MTAPATAPTSEPILAVADLSVAIDGKRLLEQISLTLRAGERVAVIGPNGAGKTTLLRVLAGLLPGGETAVRWNGRPLGAWPRRDLARLVAFVPQLSERLMPCPVYDFVLLARYAHGERWFSGADRRDRHAAWLALEAAGLTALADRDLSTLSGGERQKVLIAAALAQEAPVWFLDEPAAFLDYRQELEVRTLLARLHREAGKTVVAVVHDLNRGALDSDRIIALQRGRLVFDGPPAALTDPARLRIIFETDFEILRHPVDGRPLVVTRESEADRPRADTAPTGPSDGERP</sequence>
<dbReference type="PROSITE" id="PS00211">
    <property type="entry name" value="ABC_TRANSPORTER_1"/>
    <property type="match status" value="1"/>
</dbReference>
<feature type="compositionally biased region" description="Basic and acidic residues" evidence="5">
    <location>
        <begin position="268"/>
        <end position="277"/>
    </location>
</feature>
<evidence type="ECO:0000256" key="3">
    <source>
        <dbReference type="ARBA" id="ARBA00022840"/>
    </source>
</evidence>
<keyword evidence="2" id="KW-0547">Nucleotide-binding</keyword>
<dbReference type="InterPro" id="IPR003593">
    <property type="entry name" value="AAA+_ATPase"/>
</dbReference>
<dbReference type="CDD" id="cd03214">
    <property type="entry name" value="ABC_Iron-Siderophores_B12_Hemin"/>
    <property type="match status" value="1"/>
</dbReference>
<keyword evidence="3" id="KW-0067">ATP-binding</keyword>
<dbReference type="Pfam" id="PF00005">
    <property type="entry name" value="ABC_tran"/>
    <property type="match status" value="1"/>
</dbReference>
<dbReference type="SMART" id="SM00382">
    <property type="entry name" value="AAA"/>
    <property type="match status" value="1"/>
</dbReference>
<organism evidence="7 8">
    <name type="scientific">Candidatus Ozemobacter sibiricus</name>
    <dbReference type="NCBI Taxonomy" id="2268124"/>
    <lineage>
        <taxon>Bacteria</taxon>
        <taxon>Candidatus Ozemobacteria</taxon>
        <taxon>Candidatus Ozemobacterales</taxon>
        <taxon>Candidatus Ozemobacteraceae</taxon>
        <taxon>Candidatus Ozemobacter</taxon>
    </lineage>
</organism>
<dbReference type="SUPFAM" id="SSF52540">
    <property type="entry name" value="P-loop containing nucleoside triphosphate hydrolases"/>
    <property type="match status" value="1"/>
</dbReference>
<evidence type="ECO:0000259" key="6">
    <source>
        <dbReference type="PROSITE" id="PS50893"/>
    </source>
</evidence>
<accession>A0A367ZQ99</accession>
<proteinExistence type="predicted"/>
<dbReference type="AlphaFoldDB" id="A0A367ZQ99"/>
<dbReference type="PANTHER" id="PTHR42794">
    <property type="entry name" value="HEMIN IMPORT ATP-BINDING PROTEIN HMUV"/>
    <property type="match status" value="1"/>
</dbReference>
<feature type="region of interest" description="Disordered" evidence="5">
    <location>
        <begin position="265"/>
        <end position="290"/>
    </location>
</feature>
<dbReference type="Gene3D" id="3.40.50.300">
    <property type="entry name" value="P-loop containing nucleotide triphosphate hydrolases"/>
    <property type="match status" value="1"/>
</dbReference>
<feature type="domain" description="ABC transporter" evidence="6">
    <location>
        <begin position="14"/>
        <end position="251"/>
    </location>
</feature>
<comment type="caution">
    <text evidence="7">The sequence shown here is derived from an EMBL/GenBank/DDBJ whole genome shotgun (WGS) entry which is preliminary data.</text>
</comment>
<keyword evidence="4" id="KW-1278">Translocase</keyword>
<dbReference type="Proteomes" id="UP000252355">
    <property type="component" value="Unassembled WGS sequence"/>
</dbReference>
<keyword evidence="1" id="KW-0813">Transport</keyword>
<dbReference type="InterPro" id="IPR003439">
    <property type="entry name" value="ABC_transporter-like_ATP-bd"/>
</dbReference>
<reference evidence="7 8" key="1">
    <citation type="submission" date="2018-05" db="EMBL/GenBank/DDBJ databases">
        <title>A metagenomic window into the 2 km-deep terrestrial subsurface aquifer revealed taxonomically and functionally diverse microbial community comprising novel uncultured bacterial lineages.</title>
        <authorList>
            <person name="Kadnikov V.V."/>
            <person name="Mardanov A.V."/>
            <person name="Beletsky A.V."/>
            <person name="Banks D."/>
            <person name="Pimenov N.V."/>
            <person name="Frank Y.A."/>
            <person name="Karnachuk O.V."/>
            <person name="Ravin N.V."/>
        </authorList>
    </citation>
    <scope>NUCLEOTIDE SEQUENCE [LARGE SCALE GENOMIC DNA]</scope>
    <source>
        <strain evidence="7">BY5</strain>
    </source>
</reference>
<dbReference type="PROSITE" id="PS50893">
    <property type="entry name" value="ABC_TRANSPORTER_2"/>
    <property type="match status" value="1"/>
</dbReference>
<evidence type="ECO:0000256" key="2">
    <source>
        <dbReference type="ARBA" id="ARBA00022741"/>
    </source>
</evidence>
<evidence type="ECO:0000256" key="5">
    <source>
        <dbReference type="SAM" id="MobiDB-lite"/>
    </source>
</evidence>